<dbReference type="EMBL" id="BAAAJK010000004">
    <property type="protein sequence ID" value="GAA1383195.1"/>
    <property type="molecule type" value="Genomic_DNA"/>
</dbReference>
<dbReference type="Proteomes" id="UP001501414">
    <property type="component" value="Unassembled WGS sequence"/>
</dbReference>
<gene>
    <name evidence="1" type="ORF">GCM10009613_12280</name>
</gene>
<evidence type="ECO:0000313" key="2">
    <source>
        <dbReference type="Proteomes" id="UP001501414"/>
    </source>
</evidence>
<protein>
    <submittedName>
        <fullName evidence="1">Uncharacterized protein</fullName>
    </submittedName>
</protein>
<name>A0ABN1XKV5_9PSEU</name>
<organism evidence="1 2">
    <name type="scientific">Pseudonocardia kongjuensis</name>
    <dbReference type="NCBI Taxonomy" id="102227"/>
    <lineage>
        <taxon>Bacteria</taxon>
        <taxon>Bacillati</taxon>
        <taxon>Actinomycetota</taxon>
        <taxon>Actinomycetes</taxon>
        <taxon>Pseudonocardiales</taxon>
        <taxon>Pseudonocardiaceae</taxon>
        <taxon>Pseudonocardia</taxon>
    </lineage>
</organism>
<proteinExistence type="predicted"/>
<evidence type="ECO:0000313" key="1">
    <source>
        <dbReference type="EMBL" id="GAA1383195.1"/>
    </source>
</evidence>
<keyword evidence="2" id="KW-1185">Reference proteome</keyword>
<accession>A0ABN1XKV5</accession>
<dbReference type="RefSeq" id="WP_344019187.1">
    <property type="nucleotide sequence ID" value="NZ_BAAAJK010000004.1"/>
</dbReference>
<reference evidence="1 2" key="1">
    <citation type="journal article" date="2019" name="Int. J. Syst. Evol. Microbiol.">
        <title>The Global Catalogue of Microorganisms (GCM) 10K type strain sequencing project: providing services to taxonomists for standard genome sequencing and annotation.</title>
        <authorList>
            <consortium name="The Broad Institute Genomics Platform"/>
            <consortium name="The Broad Institute Genome Sequencing Center for Infectious Disease"/>
            <person name="Wu L."/>
            <person name="Ma J."/>
        </authorList>
    </citation>
    <scope>NUCLEOTIDE SEQUENCE [LARGE SCALE GENOMIC DNA]</scope>
    <source>
        <strain evidence="1 2">JCM 11896</strain>
    </source>
</reference>
<comment type="caution">
    <text evidence="1">The sequence shown here is derived from an EMBL/GenBank/DDBJ whole genome shotgun (WGS) entry which is preliminary data.</text>
</comment>
<sequence>MTTKKIDAEFVTAWAAAYPSTADDHVLGLIHRAVGERGYFTFPEAEDVIKWKSNRAITFLRRNDPADVETITEMALRAPEHLAHRVLGLLRGVGVPVASAFLTVAKPDTFTVIDVLAMRTLRRHGEQDSTWPAYADYLTTCRGIARRCGTDLRTLDRALWAWGKAHPA</sequence>